<evidence type="ECO:0000259" key="2">
    <source>
        <dbReference type="Pfam" id="PF01757"/>
    </source>
</evidence>
<comment type="caution">
    <text evidence="3">The sequence shown here is derived from an EMBL/GenBank/DDBJ whole genome shotgun (WGS) entry which is preliminary data.</text>
</comment>
<dbReference type="EMBL" id="WWEO01000040">
    <property type="protein sequence ID" value="NCD69116.1"/>
    <property type="molecule type" value="Genomic_DNA"/>
</dbReference>
<feature type="transmembrane region" description="Helical" evidence="1">
    <location>
        <begin position="158"/>
        <end position="178"/>
    </location>
</feature>
<feature type="transmembrane region" description="Helical" evidence="1">
    <location>
        <begin position="22"/>
        <end position="40"/>
    </location>
</feature>
<sequence length="387" mass="44913">MLKVSTAANNNNDIKKAPSRQFYLDWIKTITILIVFLFHGGRFFDSDDWHIKNATVSPVADFVLFLLKQWMMPLFFFVSGISTFYALEFKSSQRFLKDRVIRILVPLLFGIFILSPPQVYLERLTHHQFQGSLWSFLPHFFSGWYAFGGNFAWMGLHLWYLLLLFIFSILLMPLFLILKRSNSNQAGSPISFFVFAVLLLAIPGCLLPLDNIFLNRGFGGWGLIEHLVVFLAGYLCIKFNAHRTIVRYRFFFLLTTVVASSAISYMFLNRLLFEFGTIGYDLKMTLRSFVCFSWIFVIIGFAETFVNKSNSFLKYSTEGILPFYIIHQPIMLAVGLFIINEPVSIFIKYMLIIFISFLLIAMIYECFIKRIGVLRFLFGMSPKSKNK</sequence>
<evidence type="ECO:0000313" key="4">
    <source>
        <dbReference type="Proteomes" id="UP000638732"/>
    </source>
</evidence>
<dbReference type="AlphaFoldDB" id="A0A966DT74"/>
<protein>
    <submittedName>
        <fullName evidence="3">Acyltransferase family protein</fullName>
    </submittedName>
</protein>
<dbReference type="Proteomes" id="UP000638732">
    <property type="component" value="Unassembled WGS sequence"/>
</dbReference>
<dbReference type="RefSeq" id="WP_166585095.1">
    <property type="nucleotide sequence ID" value="NZ_WWEO01000040.1"/>
</dbReference>
<dbReference type="GO" id="GO:0016747">
    <property type="term" value="F:acyltransferase activity, transferring groups other than amino-acyl groups"/>
    <property type="evidence" value="ECO:0007669"/>
    <property type="project" value="InterPro"/>
</dbReference>
<name>A0A966DT74_9SPHI</name>
<dbReference type="InterPro" id="IPR050623">
    <property type="entry name" value="Glucan_succinyl_AcylTrfase"/>
</dbReference>
<feature type="transmembrane region" description="Helical" evidence="1">
    <location>
        <begin position="190"/>
        <end position="209"/>
    </location>
</feature>
<keyword evidence="3" id="KW-0808">Transferase</keyword>
<feature type="transmembrane region" description="Helical" evidence="1">
    <location>
        <begin position="248"/>
        <end position="267"/>
    </location>
</feature>
<dbReference type="PANTHER" id="PTHR36927:SF3">
    <property type="entry name" value="GLUCANS BIOSYNTHESIS PROTEIN C"/>
    <property type="match status" value="1"/>
</dbReference>
<keyword evidence="1" id="KW-0812">Transmembrane</keyword>
<organism evidence="3 4">
    <name type="scientific">Mucilaginibacter agri</name>
    <dbReference type="NCBI Taxonomy" id="2695265"/>
    <lineage>
        <taxon>Bacteria</taxon>
        <taxon>Pseudomonadati</taxon>
        <taxon>Bacteroidota</taxon>
        <taxon>Sphingobacteriia</taxon>
        <taxon>Sphingobacteriales</taxon>
        <taxon>Sphingobacteriaceae</taxon>
        <taxon>Mucilaginibacter</taxon>
    </lineage>
</organism>
<dbReference type="PANTHER" id="PTHR36927">
    <property type="entry name" value="BLR4337 PROTEIN"/>
    <property type="match status" value="1"/>
</dbReference>
<dbReference type="InterPro" id="IPR002656">
    <property type="entry name" value="Acyl_transf_3_dom"/>
</dbReference>
<feature type="transmembrane region" description="Helical" evidence="1">
    <location>
        <begin position="100"/>
        <end position="120"/>
    </location>
</feature>
<reference evidence="3" key="1">
    <citation type="submission" date="2020-01" db="EMBL/GenBank/DDBJ databases">
        <authorList>
            <person name="Seo Y.L."/>
        </authorList>
    </citation>
    <scope>NUCLEOTIDE SEQUENCE</scope>
    <source>
        <strain evidence="3">R11</strain>
    </source>
</reference>
<evidence type="ECO:0000313" key="3">
    <source>
        <dbReference type="EMBL" id="NCD69116.1"/>
    </source>
</evidence>
<gene>
    <name evidence="3" type="ORF">GSY63_07090</name>
</gene>
<feature type="transmembrane region" description="Helical" evidence="1">
    <location>
        <begin position="319"/>
        <end position="339"/>
    </location>
</feature>
<dbReference type="Pfam" id="PF01757">
    <property type="entry name" value="Acyl_transf_3"/>
    <property type="match status" value="1"/>
</dbReference>
<feature type="transmembrane region" description="Helical" evidence="1">
    <location>
        <begin position="70"/>
        <end position="88"/>
    </location>
</feature>
<feature type="transmembrane region" description="Helical" evidence="1">
    <location>
        <begin position="287"/>
        <end position="307"/>
    </location>
</feature>
<feature type="transmembrane region" description="Helical" evidence="1">
    <location>
        <begin position="221"/>
        <end position="241"/>
    </location>
</feature>
<proteinExistence type="predicted"/>
<keyword evidence="3" id="KW-0012">Acyltransferase</keyword>
<keyword evidence="4" id="KW-1185">Reference proteome</keyword>
<feature type="domain" description="Acyltransferase 3" evidence="2">
    <location>
        <begin position="23"/>
        <end position="361"/>
    </location>
</feature>
<keyword evidence="1" id="KW-0472">Membrane</keyword>
<accession>A0A966DT74</accession>
<reference evidence="3" key="2">
    <citation type="submission" date="2020-10" db="EMBL/GenBank/DDBJ databases">
        <title>Mucilaginibacter sp. nov., isolated from soil.</title>
        <authorList>
            <person name="Jeon C.O."/>
        </authorList>
    </citation>
    <scope>NUCLEOTIDE SEQUENCE</scope>
    <source>
        <strain evidence="3">R11</strain>
    </source>
</reference>
<feature type="transmembrane region" description="Helical" evidence="1">
    <location>
        <begin position="345"/>
        <end position="367"/>
    </location>
</feature>
<evidence type="ECO:0000256" key="1">
    <source>
        <dbReference type="SAM" id="Phobius"/>
    </source>
</evidence>
<keyword evidence="1" id="KW-1133">Transmembrane helix</keyword>